<organism evidence="1">
    <name type="scientific">mine drainage metagenome</name>
    <dbReference type="NCBI Taxonomy" id="410659"/>
    <lineage>
        <taxon>unclassified sequences</taxon>
        <taxon>metagenomes</taxon>
        <taxon>ecological metagenomes</taxon>
    </lineage>
</organism>
<protein>
    <submittedName>
        <fullName evidence="1">Uncharacterized protein</fullName>
    </submittedName>
</protein>
<accession>T1A8L2</accession>
<feature type="non-terminal residue" evidence="1">
    <location>
        <position position="90"/>
    </location>
</feature>
<reference evidence="1" key="1">
    <citation type="submission" date="2013-08" db="EMBL/GenBank/DDBJ databases">
        <authorList>
            <person name="Mendez C."/>
            <person name="Richter M."/>
            <person name="Ferrer M."/>
            <person name="Sanchez J."/>
        </authorList>
    </citation>
    <scope>NUCLEOTIDE SEQUENCE</scope>
</reference>
<comment type="caution">
    <text evidence="1">The sequence shown here is derived from an EMBL/GenBank/DDBJ whole genome shotgun (WGS) entry which is preliminary data.</text>
</comment>
<sequence length="90" mass="9841">MDRGSRSVTHAAGWLGEQSSAELCSPVLIVKRIALARVDLSSEKAMQYGIAVALESAGIPFEREHRLSNEDIPDFLIPCPHAPTQWIAVE</sequence>
<dbReference type="AlphaFoldDB" id="T1A8L2"/>
<gene>
    <name evidence="1" type="ORF">B1A_17726</name>
</gene>
<name>T1A8L2_9ZZZZ</name>
<evidence type="ECO:0000313" key="1">
    <source>
        <dbReference type="EMBL" id="EQD37234.1"/>
    </source>
</evidence>
<dbReference type="EMBL" id="AUZX01013045">
    <property type="protein sequence ID" value="EQD37234.1"/>
    <property type="molecule type" value="Genomic_DNA"/>
</dbReference>
<reference evidence="1" key="2">
    <citation type="journal article" date="2014" name="ISME J.">
        <title>Microbial stratification in low pH oxic and suboxic macroscopic growths along an acid mine drainage.</title>
        <authorList>
            <person name="Mendez-Garcia C."/>
            <person name="Mesa V."/>
            <person name="Sprenger R.R."/>
            <person name="Richter M."/>
            <person name="Diez M.S."/>
            <person name="Solano J."/>
            <person name="Bargiela R."/>
            <person name="Golyshina O.V."/>
            <person name="Manteca A."/>
            <person name="Ramos J.L."/>
            <person name="Gallego J.R."/>
            <person name="Llorente I."/>
            <person name="Martins Dos Santos V.A."/>
            <person name="Jensen O.N."/>
            <person name="Pelaez A.I."/>
            <person name="Sanchez J."/>
            <person name="Ferrer M."/>
        </authorList>
    </citation>
    <scope>NUCLEOTIDE SEQUENCE</scope>
</reference>
<proteinExistence type="predicted"/>